<dbReference type="EMBL" id="LT635757">
    <property type="protein sequence ID" value="SGZ50409.1"/>
    <property type="molecule type" value="Genomic_DNA"/>
</dbReference>
<proteinExistence type="predicted"/>
<protein>
    <submittedName>
        <fullName evidence="10">CIC11C00000005811</fullName>
    </submittedName>
</protein>
<evidence type="ECO:0000256" key="5">
    <source>
        <dbReference type="ARBA" id="ARBA00022833"/>
    </source>
</evidence>
<feature type="region of interest" description="Disordered" evidence="8">
    <location>
        <begin position="218"/>
        <end position="238"/>
    </location>
</feature>
<dbReference type="GO" id="GO:0005634">
    <property type="term" value="C:nucleus"/>
    <property type="evidence" value="ECO:0007669"/>
    <property type="project" value="UniProtKB-SubCell"/>
</dbReference>
<evidence type="ECO:0000313" key="10">
    <source>
        <dbReference type="EMBL" id="SGZ50409.1"/>
    </source>
</evidence>
<dbReference type="PROSITE" id="PS00028">
    <property type="entry name" value="ZINC_FINGER_C2H2_1"/>
    <property type="match status" value="2"/>
</dbReference>
<dbReference type="PROSITE" id="PS50157">
    <property type="entry name" value="ZINC_FINGER_C2H2_2"/>
    <property type="match status" value="2"/>
</dbReference>
<organism evidence="10 11">
    <name type="scientific">Sungouiella intermedia</name>
    <dbReference type="NCBI Taxonomy" id="45354"/>
    <lineage>
        <taxon>Eukaryota</taxon>
        <taxon>Fungi</taxon>
        <taxon>Dikarya</taxon>
        <taxon>Ascomycota</taxon>
        <taxon>Saccharomycotina</taxon>
        <taxon>Pichiomycetes</taxon>
        <taxon>Metschnikowiaceae</taxon>
        <taxon>Sungouiella</taxon>
    </lineage>
</organism>
<dbReference type="GO" id="GO:0008270">
    <property type="term" value="F:zinc ion binding"/>
    <property type="evidence" value="ECO:0007669"/>
    <property type="project" value="UniProtKB-KW"/>
</dbReference>
<keyword evidence="3" id="KW-0677">Repeat</keyword>
<comment type="subcellular location">
    <subcellularLocation>
        <location evidence="1">Nucleus</location>
    </subcellularLocation>
</comment>
<keyword evidence="11" id="KW-1185">Reference proteome</keyword>
<keyword evidence="5" id="KW-0862">Zinc</keyword>
<keyword evidence="6" id="KW-0539">Nucleus</keyword>
<dbReference type="InterPro" id="IPR051059">
    <property type="entry name" value="VerF-like"/>
</dbReference>
<feature type="region of interest" description="Disordered" evidence="8">
    <location>
        <begin position="1"/>
        <end position="27"/>
    </location>
</feature>
<dbReference type="PANTHER" id="PTHR40626">
    <property type="entry name" value="MIP31509P"/>
    <property type="match status" value="1"/>
</dbReference>
<feature type="compositionally biased region" description="Low complexity" evidence="8">
    <location>
        <begin position="471"/>
        <end position="482"/>
    </location>
</feature>
<evidence type="ECO:0000313" key="11">
    <source>
        <dbReference type="Proteomes" id="UP000182334"/>
    </source>
</evidence>
<dbReference type="GO" id="GO:0000978">
    <property type="term" value="F:RNA polymerase II cis-regulatory region sequence-specific DNA binding"/>
    <property type="evidence" value="ECO:0007669"/>
    <property type="project" value="InterPro"/>
</dbReference>
<evidence type="ECO:0000256" key="7">
    <source>
        <dbReference type="PROSITE-ProRule" id="PRU00042"/>
    </source>
</evidence>
<dbReference type="InterPro" id="IPR013087">
    <property type="entry name" value="Znf_C2H2_type"/>
</dbReference>
<evidence type="ECO:0000256" key="3">
    <source>
        <dbReference type="ARBA" id="ARBA00022737"/>
    </source>
</evidence>
<feature type="compositionally biased region" description="Polar residues" evidence="8">
    <location>
        <begin position="218"/>
        <end position="228"/>
    </location>
</feature>
<dbReference type="FunFam" id="3.30.160.60:FF:000145">
    <property type="entry name" value="Zinc finger protein 574"/>
    <property type="match status" value="1"/>
</dbReference>
<dbReference type="GO" id="GO:0006351">
    <property type="term" value="P:DNA-templated transcription"/>
    <property type="evidence" value="ECO:0007669"/>
    <property type="project" value="InterPro"/>
</dbReference>
<dbReference type="InterPro" id="IPR036236">
    <property type="entry name" value="Znf_C2H2_sf"/>
</dbReference>
<dbReference type="OrthoDB" id="6077919at2759"/>
<evidence type="ECO:0000256" key="1">
    <source>
        <dbReference type="ARBA" id="ARBA00004123"/>
    </source>
</evidence>
<evidence type="ECO:0000256" key="4">
    <source>
        <dbReference type="ARBA" id="ARBA00022771"/>
    </source>
</evidence>
<reference evidence="10 11" key="1">
    <citation type="submission" date="2016-10" db="EMBL/GenBank/DDBJ databases">
        <authorList>
            <person name="de Groot N.N."/>
        </authorList>
    </citation>
    <scope>NUCLEOTIDE SEQUENCE [LARGE SCALE GENOMIC DNA]</scope>
    <source>
        <strain evidence="10 11">CBS 141442</strain>
    </source>
</reference>
<accession>A0A1L0BG68</accession>
<dbReference type="Pfam" id="PF00096">
    <property type="entry name" value="zf-C2H2"/>
    <property type="match status" value="2"/>
</dbReference>
<dbReference type="Gene3D" id="3.30.160.60">
    <property type="entry name" value="Classic Zinc Finger"/>
    <property type="match status" value="2"/>
</dbReference>
<evidence type="ECO:0000256" key="6">
    <source>
        <dbReference type="ARBA" id="ARBA00023242"/>
    </source>
</evidence>
<dbReference type="SUPFAM" id="SSF57667">
    <property type="entry name" value="beta-beta-alpha zinc fingers"/>
    <property type="match status" value="1"/>
</dbReference>
<dbReference type="SMART" id="SM00355">
    <property type="entry name" value="ZnF_C2H2"/>
    <property type="match status" value="2"/>
</dbReference>
<dbReference type="GO" id="GO:0000785">
    <property type="term" value="C:chromatin"/>
    <property type="evidence" value="ECO:0007669"/>
    <property type="project" value="TreeGrafter"/>
</dbReference>
<dbReference type="STRING" id="45354.A0A1L0BG68"/>
<dbReference type="CDD" id="cd12148">
    <property type="entry name" value="fungal_TF_MHR"/>
    <property type="match status" value="1"/>
</dbReference>
<name>A0A1L0BG68_9ASCO</name>
<feature type="domain" description="C2H2-type" evidence="9">
    <location>
        <begin position="67"/>
        <end position="95"/>
    </location>
</feature>
<dbReference type="FunFam" id="3.30.160.60:FF:002058">
    <property type="entry name" value="YML081W-like protein"/>
    <property type="match status" value="1"/>
</dbReference>
<sequence>MLANVSPKDERRSSLLYSGPTQPIPKKSLQIRTDKPRPHVCTICTRAFARLEHLKRHERSHTNEKPYQCATCGRCFARRDLVLRHQQKLHLQMLPGIRRGLVPLAAVSETSPPPGSDNIIILQHNTNAKAPLPNGLRMNSYGGGNLSALSPSHVSASPVDPQVEKIKQTYGYLLLGAIPLPKTTSSHNTPSGTFGKVPMRSNSAELDPTGLATAQVGSTFTQQPSPLNGDSPDLKEKKKYPWSSLVPDALHHSNSYRHSSFLAVLGTSYANVADALSILSHQIMDVPTQVEFSTPQLTATELDAKGFLGLLGLPELDLGNYDLDWFNQELDNKSVSTKTSNQGNNSSGKLSSTPNVFRKLATIRSEKDLEQSYFANDVVLNHQYHDPAHPHHIKGTSAYNFDDVSHIENKHVPSGTGFIDFVNELHSATNGGTVDPYEQARTMMEMGMENSAIDQLAMKQALQSNASPEFNQASQNQGNAAARKQKRTSSTKRNSLSSSASANDSKRYKTGFVNDTADLDWLKESQEIPIMNELCASHDTGFIGIPYLADQFEQDEVLDMFKFRQEDLVKQRSHVDTRLSPEGSERLSISFNRKPSKAQFTIGDRSDFTTDYLTDGLRDEMYKQCNMKSKDFPSLEDLNNYMMLYEKEFNKYFPFIHLPSFRIPDIDNLENIPLFLAMCSLGALYSYHDNNLILLFTLSKRRVYNFLERVITPKKLSEKKVPIMAHQSLVLLIFISMFLNEPNMAEKTSRLIKTMVGLINTTNFQNPLEMYSASPDPITNPKNEALIIGNFDYFIMVQSRIRTINTFYLLEVVRNTLTGLSVPMKGFDIFTGTQCGNDKLWFAADHKEWFEEYQKCGMPKLVEFANNETLVDLMTNIYDQPFPQSSMSIQKSLTMLMAIHEKILDVTLRRCLDTTADLLKWRTNTRPELENLVSAWERFFHRSGGFDVVSDQNSHVLRSKGELQMILPLLALAKMRLNVDVAPFMEPVISKDWTRMEQQLYKLEEDVEELKAATEHALYILDLWARNISVLHNPKKTSVRTPVYFVSCICVAVMVLAKTLNVIENLTLLSINDMTLWLNAEKVLRGIETALTRSEGSYADFLHKQSHGVFDYVWTEEFTRNVERVIQALNNGDKDGAFQVRKCKLLVQALSLGVRILADAPLWPIAMGFAEGLKNMALQIFGKDTK</sequence>
<feature type="region of interest" description="Disordered" evidence="8">
    <location>
        <begin position="464"/>
        <end position="504"/>
    </location>
</feature>
<dbReference type="Proteomes" id="UP000182334">
    <property type="component" value="Chromosome II"/>
</dbReference>
<gene>
    <name evidence="10" type="ORF">SAMEA4029010_CIC11G00000005811</name>
</gene>
<dbReference type="Pfam" id="PF04082">
    <property type="entry name" value="Fungal_trans"/>
    <property type="match status" value="1"/>
</dbReference>
<feature type="domain" description="C2H2-type" evidence="9">
    <location>
        <begin position="39"/>
        <end position="66"/>
    </location>
</feature>
<dbReference type="AlphaFoldDB" id="A0A1L0BG68"/>
<dbReference type="InterPro" id="IPR007219">
    <property type="entry name" value="XnlR_reg_dom"/>
</dbReference>
<feature type="compositionally biased region" description="Low complexity" evidence="8">
    <location>
        <begin position="491"/>
        <end position="503"/>
    </location>
</feature>
<evidence type="ECO:0000259" key="9">
    <source>
        <dbReference type="PROSITE" id="PS50157"/>
    </source>
</evidence>
<keyword evidence="2" id="KW-0479">Metal-binding</keyword>
<evidence type="ECO:0000256" key="8">
    <source>
        <dbReference type="SAM" id="MobiDB-lite"/>
    </source>
</evidence>
<dbReference type="PANTHER" id="PTHR40626:SF13">
    <property type="entry name" value="RESPIRATION FACTOR 2-RELATED"/>
    <property type="match status" value="1"/>
</dbReference>
<dbReference type="GO" id="GO:0000981">
    <property type="term" value="F:DNA-binding transcription factor activity, RNA polymerase II-specific"/>
    <property type="evidence" value="ECO:0007669"/>
    <property type="project" value="InterPro"/>
</dbReference>
<evidence type="ECO:0000256" key="2">
    <source>
        <dbReference type="ARBA" id="ARBA00022723"/>
    </source>
</evidence>
<keyword evidence="4 7" id="KW-0863">Zinc-finger</keyword>